<organism evidence="2 3">
    <name type="scientific">Kingdonia uniflora</name>
    <dbReference type="NCBI Taxonomy" id="39325"/>
    <lineage>
        <taxon>Eukaryota</taxon>
        <taxon>Viridiplantae</taxon>
        <taxon>Streptophyta</taxon>
        <taxon>Embryophyta</taxon>
        <taxon>Tracheophyta</taxon>
        <taxon>Spermatophyta</taxon>
        <taxon>Magnoliopsida</taxon>
        <taxon>Ranunculales</taxon>
        <taxon>Circaeasteraceae</taxon>
        <taxon>Kingdonia</taxon>
    </lineage>
</organism>
<feature type="signal peptide" evidence="1">
    <location>
        <begin position="1"/>
        <end position="28"/>
    </location>
</feature>
<reference evidence="2 3" key="1">
    <citation type="journal article" date="2020" name="IScience">
        <title>Genome Sequencing of the Endangered Kingdonia uniflora (Circaeasteraceae, Ranunculales) Reveals Potential Mechanisms of Evolutionary Specialization.</title>
        <authorList>
            <person name="Sun Y."/>
            <person name="Deng T."/>
            <person name="Zhang A."/>
            <person name="Moore M.J."/>
            <person name="Landis J.B."/>
            <person name="Lin N."/>
            <person name="Zhang H."/>
            <person name="Zhang X."/>
            <person name="Huang J."/>
            <person name="Zhang X."/>
            <person name="Sun H."/>
            <person name="Wang H."/>
        </authorList>
    </citation>
    <scope>NUCLEOTIDE SEQUENCE [LARGE SCALE GENOMIC DNA]</scope>
    <source>
        <strain evidence="2">TB1705</strain>
        <tissue evidence="2">Leaf</tissue>
    </source>
</reference>
<dbReference type="PANTHER" id="PTHR31052:SF3">
    <property type="entry name" value="COBRA-LIKE PROTEIN 7"/>
    <property type="match status" value="1"/>
</dbReference>
<protein>
    <submittedName>
        <fullName evidence="2">Uncharacterized protein</fullName>
    </submittedName>
</protein>
<keyword evidence="3" id="KW-1185">Reference proteome</keyword>
<dbReference type="EMBL" id="JACGCM010000519">
    <property type="protein sequence ID" value="KAF6171172.1"/>
    <property type="molecule type" value="Genomic_DNA"/>
</dbReference>
<keyword evidence="1" id="KW-0732">Signal</keyword>
<feature type="chain" id="PRO_5029576594" evidence="1">
    <location>
        <begin position="29"/>
        <end position="180"/>
    </location>
</feature>
<gene>
    <name evidence="2" type="ORF">GIB67_035129</name>
</gene>
<evidence type="ECO:0000313" key="2">
    <source>
        <dbReference type="EMBL" id="KAF6171172.1"/>
    </source>
</evidence>
<dbReference type="AlphaFoldDB" id="A0A7J7NW00"/>
<evidence type="ECO:0000256" key="1">
    <source>
        <dbReference type="SAM" id="SignalP"/>
    </source>
</evidence>
<evidence type="ECO:0000313" key="3">
    <source>
        <dbReference type="Proteomes" id="UP000541444"/>
    </source>
</evidence>
<dbReference type="Proteomes" id="UP000541444">
    <property type="component" value="Unassembled WGS sequence"/>
</dbReference>
<proteinExistence type="predicted"/>
<dbReference type="OrthoDB" id="1928904at2759"/>
<comment type="caution">
    <text evidence="2">The sequence shown here is derived from an EMBL/GenBank/DDBJ whole genome shotgun (WGS) entry which is preliminary data.</text>
</comment>
<name>A0A7J7NW00_9MAGN</name>
<sequence>MIMGSHHLIFIFIFIFIFINLISQTSSAACNGIYITYTYKSGLKLPPNTTLQSSQPYRFESTATILNNALQPLKSWQLFVGFHNKELLVSASQAVLVDGSTFPAHVGNGTVFAGFPATDLNTAVDTAGDLTQMMANIDFVGTQFGVNPPNVPMPLNISLLNNGFSCPSAVQNGTFSSFSF</sequence>
<accession>A0A7J7NW00</accession>
<dbReference type="PANTHER" id="PTHR31052">
    <property type="entry name" value="COBRA-LIKE PROTEIN 7"/>
    <property type="match status" value="1"/>
</dbReference>